<evidence type="ECO:0000256" key="4">
    <source>
        <dbReference type="SAM" id="MobiDB-lite"/>
    </source>
</evidence>
<keyword evidence="2 3" id="KW-0040">ANK repeat</keyword>
<protein>
    <recommendedName>
        <fullName evidence="8">FOG: Ankyrin repeat</fullName>
    </recommendedName>
</protein>
<reference evidence="6 7" key="1">
    <citation type="submission" date="2020-04" db="EMBL/GenBank/DDBJ databases">
        <authorList>
            <person name="Hitch T.C.A."/>
            <person name="Wylensek D."/>
            <person name="Clavel T."/>
        </authorList>
    </citation>
    <scope>NUCLEOTIDE SEQUENCE [LARGE SCALE GENOMIC DNA]</scope>
    <source>
        <strain evidence="6 7">PG-251-APC-1</strain>
    </source>
</reference>
<dbReference type="Pfam" id="PF12796">
    <property type="entry name" value="Ank_2"/>
    <property type="match status" value="1"/>
</dbReference>
<dbReference type="Gene3D" id="1.25.40.20">
    <property type="entry name" value="Ankyrin repeat-containing domain"/>
    <property type="match status" value="1"/>
</dbReference>
<evidence type="ECO:0000313" key="6">
    <source>
        <dbReference type="EMBL" id="NME52625.1"/>
    </source>
</evidence>
<dbReference type="InterPro" id="IPR036770">
    <property type="entry name" value="Ankyrin_rpt-contain_sf"/>
</dbReference>
<feature type="signal peptide" evidence="5">
    <location>
        <begin position="1"/>
        <end position="27"/>
    </location>
</feature>
<evidence type="ECO:0000256" key="3">
    <source>
        <dbReference type="PROSITE-ProRule" id="PRU00023"/>
    </source>
</evidence>
<dbReference type="Proteomes" id="UP000522333">
    <property type="component" value="Unassembled WGS sequence"/>
</dbReference>
<keyword evidence="1" id="KW-0677">Repeat</keyword>
<feature type="repeat" description="ANK" evidence="3">
    <location>
        <begin position="183"/>
        <end position="216"/>
    </location>
</feature>
<evidence type="ECO:0000313" key="7">
    <source>
        <dbReference type="Proteomes" id="UP000522333"/>
    </source>
</evidence>
<keyword evidence="5" id="KW-0732">Signal</keyword>
<name>A0A848CDF2_9BACT</name>
<evidence type="ECO:0000256" key="2">
    <source>
        <dbReference type="ARBA" id="ARBA00023043"/>
    </source>
</evidence>
<comment type="caution">
    <text evidence="6">The sequence shown here is derived from an EMBL/GenBank/DDBJ whole genome shotgun (WGS) entry which is preliminary data.</text>
</comment>
<evidence type="ECO:0008006" key="8">
    <source>
        <dbReference type="Google" id="ProtNLM"/>
    </source>
</evidence>
<dbReference type="AlphaFoldDB" id="A0A848CDF2"/>
<feature type="region of interest" description="Disordered" evidence="4">
    <location>
        <begin position="286"/>
        <end position="314"/>
    </location>
</feature>
<dbReference type="PROSITE" id="PS50297">
    <property type="entry name" value="ANK_REP_REGION"/>
    <property type="match status" value="1"/>
</dbReference>
<dbReference type="InterPro" id="IPR002110">
    <property type="entry name" value="Ankyrin_rpt"/>
</dbReference>
<dbReference type="RefSeq" id="WP_168935958.1">
    <property type="nucleotide sequence ID" value="NZ_JABAFY010000033.1"/>
</dbReference>
<dbReference type="PROSITE" id="PS50088">
    <property type="entry name" value="ANK_REPEAT"/>
    <property type="match status" value="2"/>
</dbReference>
<proteinExistence type="predicted"/>
<dbReference type="SUPFAM" id="SSF48403">
    <property type="entry name" value="Ankyrin repeat"/>
    <property type="match status" value="1"/>
</dbReference>
<dbReference type="EMBL" id="JABAFY010000033">
    <property type="protein sequence ID" value="NME52625.1"/>
    <property type="molecule type" value="Genomic_DNA"/>
</dbReference>
<organism evidence="6 7">
    <name type="scientific">Desulfovibrio piger</name>
    <dbReference type="NCBI Taxonomy" id="901"/>
    <lineage>
        <taxon>Bacteria</taxon>
        <taxon>Pseudomonadati</taxon>
        <taxon>Thermodesulfobacteriota</taxon>
        <taxon>Desulfovibrionia</taxon>
        <taxon>Desulfovibrionales</taxon>
        <taxon>Desulfovibrionaceae</taxon>
        <taxon>Desulfovibrio</taxon>
    </lineage>
</organism>
<feature type="chain" id="PRO_5032446293" description="FOG: Ankyrin repeat" evidence="5">
    <location>
        <begin position="28"/>
        <end position="490"/>
    </location>
</feature>
<feature type="repeat" description="ANK" evidence="3">
    <location>
        <begin position="220"/>
        <end position="253"/>
    </location>
</feature>
<dbReference type="SMART" id="SM00248">
    <property type="entry name" value="ANK"/>
    <property type="match status" value="3"/>
</dbReference>
<accession>A0A848CDF2</accession>
<sequence length="490" mass="53506">MSVRLFPYCFVLLLAAFALGVPGTAAATTEFLVLNDYAQAWADKQEWVYEGMQESDEPVPHREGDAWNQEDSSGLTVLDYALLGASAQELGAVQSMVQLGARPGTGKAEAYLGPTLNLARLAVRKAPLEEWRSTINFGGTNKILPNGFTPLLWAAVFQPDASVLHALIKGGADPKKGLPEEAGGQNILHIVAEQGWDPQAVHILIDAGLDVDAVTNPQMMGETPFMLAVRRNQNPQVIKALQERGADTEVRDSQGQRAWEGLWPEREAWLKDAGLGWLWDNAARQKRAKRERSGGQAASGIAPPNPASTSVEGQTQNALMDTNAPGIQAPLVSNAMPDESMSVQALITDSDRMGTNVRDAPSGKIIATIPFPVNNELPDDEKLTRRVVTLLEERKGWFKVLYYGDKQGWMHKSVLGAYACATEDGDARLKANPDYNAPKVAILPTDTPLRLLSVRGAWLKVSCTTKTGRNVSGWLPPECVWANPYRHEWR</sequence>
<dbReference type="PANTHER" id="PTHR24134">
    <property type="entry name" value="ANKYRIN REPEAT-CONTAINING PROTEIN DDB_G0279043"/>
    <property type="match status" value="1"/>
</dbReference>
<dbReference type="PANTHER" id="PTHR24134:SF9">
    <property type="entry name" value="ANKYRIN REPEAT AND SOCS BOX PROTEIN 8"/>
    <property type="match status" value="1"/>
</dbReference>
<evidence type="ECO:0000256" key="5">
    <source>
        <dbReference type="SAM" id="SignalP"/>
    </source>
</evidence>
<gene>
    <name evidence="6" type="ORF">HF854_08865</name>
</gene>
<evidence type="ECO:0000256" key="1">
    <source>
        <dbReference type="ARBA" id="ARBA00022737"/>
    </source>
</evidence>